<gene>
    <name evidence="1" type="ORF">NDM98_08345</name>
</gene>
<dbReference type="SUPFAM" id="SSF143602">
    <property type="entry name" value="STIV B116-like"/>
    <property type="match status" value="1"/>
</dbReference>
<comment type="caution">
    <text evidence="1">The sequence shown here is derived from an EMBL/GenBank/DDBJ whole genome shotgun (WGS) entry which is preliminary data.</text>
</comment>
<keyword evidence="2" id="KW-1185">Reference proteome</keyword>
<accession>A0ABT0XHW8</accession>
<dbReference type="EMBL" id="JAMQJY010000001">
    <property type="protein sequence ID" value="MCM2675497.1"/>
    <property type="molecule type" value="Genomic_DNA"/>
</dbReference>
<dbReference type="RefSeq" id="WP_203089027.1">
    <property type="nucleotide sequence ID" value="NZ_JAMQJY010000001.1"/>
</dbReference>
<evidence type="ECO:0000313" key="2">
    <source>
        <dbReference type="Proteomes" id="UP001203665"/>
    </source>
</evidence>
<name>A0ABT0XHW8_9BACI</name>
<dbReference type="Gene3D" id="3.40.50.11170">
    <property type="entry name" value="Uncharacterised protein PF08960, DUF1874"/>
    <property type="match status" value="1"/>
</dbReference>
<dbReference type="InterPro" id="IPR037236">
    <property type="entry name" value="STIV_B116-like_sf"/>
</dbReference>
<organism evidence="1 2">
    <name type="scientific">Alkalicoccobacillus plakortidis</name>
    <dbReference type="NCBI Taxonomy" id="444060"/>
    <lineage>
        <taxon>Bacteria</taxon>
        <taxon>Bacillati</taxon>
        <taxon>Bacillota</taxon>
        <taxon>Bacilli</taxon>
        <taxon>Bacillales</taxon>
        <taxon>Bacillaceae</taxon>
        <taxon>Alkalicoccobacillus</taxon>
    </lineage>
</organism>
<proteinExistence type="predicted"/>
<dbReference type="InterPro" id="IPR015055">
    <property type="entry name" value="STIV_B116-like"/>
</dbReference>
<dbReference type="Proteomes" id="UP001203665">
    <property type="component" value="Unassembled WGS sequence"/>
</dbReference>
<evidence type="ECO:0000313" key="1">
    <source>
        <dbReference type="EMBL" id="MCM2675497.1"/>
    </source>
</evidence>
<sequence>MKLAILNSMVVTNQGYYKAEKITLLEARKIMFEHETDYESYVGHEASSRVLEELLGFPVPVNRIRFKQNRFQRAICFKLYDRYQEYQRLSKEELHHVKYDFYLLTRID</sequence>
<dbReference type="Pfam" id="PF08960">
    <property type="entry name" value="STIV_B116-like"/>
    <property type="match status" value="1"/>
</dbReference>
<protein>
    <submittedName>
        <fullName evidence="1">YddF family protein</fullName>
    </submittedName>
</protein>
<reference evidence="1" key="1">
    <citation type="submission" date="2022-06" db="EMBL/GenBank/DDBJ databases">
        <title>Alkalicoccobacillus porphyridii sp. nov., isolated from a marine red alga, Porphyridium purpureum and reclassification of Shouchella plakortidis and Shouchella gibsonii as Alkalicoccobacillus plakortidis comb. nov. and Alkalicoccobacillus gibsonii comb. nov.</title>
        <authorList>
            <person name="Kim K.H."/>
            <person name="Lee J.K."/>
            <person name="Han D.M."/>
            <person name="Baek J.H."/>
            <person name="Jeon C.O."/>
        </authorList>
    </citation>
    <scope>NUCLEOTIDE SEQUENCE</scope>
    <source>
        <strain evidence="1">DSM 19153</strain>
    </source>
</reference>